<keyword evidence="6 11" id="KW-0566">Pantothenate biosynthesis</keyword>
<dbReference type="Gene3D" id="1.10.1040.10">
    <property type="entry name" value="N-(1-d-carboxylethyl)-l-norvaline Dehydrogenase, domain 2"/>
    <property type="match status" value="1"/>
</dbReference>
<comment type="catalytic activity">
    <reaction evidence="10 11">
        <text>(R)-pantoate + NADP(+) = 2-dehydropantoate + NADPH + H(+)</text>
        <dbReference type="Rhea" id="RHEA:16233"/>
        <dbReference type="ChEBI" id="CHEBI:11561"/>
        <dbReference type="ChEBI" id="CHEBI:15378"/>
        <dbReference type="ChEBI" id="CHEBI:15980"/>
        <dbReference type="ChEBI" id="CHEBI:57783"/>
        <dbReference type="ChEBI" id="CHEBI:58349"/>
        <dbReference type="EC" id="1.1.1.169"/>
    </reaction>
</comment>
<dbReference type="Pfam" id="PF02558">
    <property type="entry name" value="ApbA"/>
    <property type="match status" value="1"/>
</dbReference>
<organism evidence="14 15">
    <name type="scientific">Evansella alkalicola</name>
    <dbReference type="NCBI Taxonomy" id="745819"/>
    <lineage>
        <taxon>Bacteria</taxon>
        <taxon>Bacillati</taxon>
        <taxon>Bacillota</taxon>
        <taxon>Bacilli</taxon>
        <taxon>Bacillales</taxon>
        <taxon>Bacillaceae</taxon>
        <taxon>Evansella</taxon>
    </lineage>
</organism>
<evidence type="ECO:0000313" key="14">
    <source>
        <dbReference type="EMBL" id="MBU9720454.1"/>
    </source>
</evidence>
<evidence type="ECO:0000256" key="5">
    <source>
        <dbReference type="ARBA" id="ARBA00019465"/>
    </source>
</evidence>
<dbReference type="SUPFAM" id="SSF51735">
    <property type="entry name" value="NAD(P)-binding Rossmann-fold domains"/>
    <property type="match status" value="1"/>
</dbReference>
<accession>A0ABS6JPG4</accession>
<comment type="pathway">
    <text evidence="2 11">Cofactor biosynthesis; (R)-pantothenate biosynthesis; (R)-pantoate from 3-methyl-2-oxobutanoate: step 2/2.</text>
</comment>
<dbReference type="InterPro" id="IPR008927">
    <property type="entry name" value="6-PGluconate_DH-like_C_sf"/>
</dbReference>
<dbReference type="Proteomes" id="UP000790580">
    <property type="component" value="Unassembled WGS sequence"/>
</dbReference>
<evidence type="ECO:0000256" key="10">
    <source>
        <dbReference type="ARBA" id="ARBA00048793"/>
    </source>
</evidence>
<dbReference type="Pfam" id="PF08546">
    <property type="entry name" value="ApbA_C"/>
    <property type="match status" value="1"/>
</dbReference>
<evidence type="ECO:0000256" key="8">
    <source>
        <dbReference type="ARBA" id="ARBA00023002"/>
    </source>
</evidence>
<reference evidence="14 15" key="1">
    <citation type="submission" date="2021-06" db="EMBL/GenBank/DDBJ databases">
        <title>Bacillus sp. RD4P76, an endophyte from a halophyte.</title>
        <authorList>
            <person name="Sun J.-Q."/>
        </authorList>
    </citation>
    <scope>NUCLEOTIDE SEQUENCE [LARGE SCALE GENOMIC DNA]</scope>
    <source>
        <strain evidence="14 15">JCM 17098</strain>
    </source>
</reference>
<dbReference type="InterPro" id="IPR013332">
    <property type="entry name" value="KPR_N"/>
</dbReference>
<protein>
    <recommendedName>
        <fullName evidence="5 11">2-dehydropantoate 2-reductase</fullName>
        <ecNumber evidence="4 11">1.1.1.169</ecNumber>
    </recommendedName>
    <alternativeName>
        <fullName evidence="9 11">Ketopantoate reductase</fullName>
    </alternativeName>
</protein>
<evidence type="ECO:0000313" key="15">
    <source>
        <dbReference type="Proteomes" id="UP000790580"/>
    </source>
</evidence>
<dbReference type="Gene3D" id="3.40.50.720">
    <property type="entry name" value="NAD(P)-binding Rossmann-like Domain"/>
    <property type="match status" value="1"/>
</dbReference>
<dbReference type="InterPro" id="IPR003710">
    <property type="entry name" value="ApbA"/>
</dbReference>
<feature type="domain" description="Ketopantoate reductase N-terminal" evidence="12">
    <location>
        <begin position="3"/>
        <end position="148"/>
    </location>
</feature>
<evidence type="ECO:0000256" key="4">
    <source>
        <dbReference type="ARBA" id="ARBA00013014"/>
    </source>
</evidence>
<dbReference type="EMBL" id="JAHQCR010000017">
    <property type="protein sequence ID" value="MBU9720454.1"/>
    <property type="molecule type" value="Genomic_DNA"/>
</dbReference>
<evidence type="ECO:0000256" key="1">
    <source>
        <dbReference type="ARBA" id="ARBA00002919"/>
    </source>
</evidence>
<gene>
    <name evidence="14" type="ORF">KS407_03230</name>
</gene>
<dbReference type="EC" id="1.1.1.169" evidence="4 11"/>
<dbReference type="InterPro" id="IPR036291">
    <property type="entry name" value="NAD(P)-bd_dom_sf"/>
</dbReference>
<evidence type="ECO:0000256" key="6">
    <source>
        <dbReference type="ARBA" id="ARBA00022655"/>
    </source>
</evidence>
<comment type="similarity">
    <text evidence="3 11">Belongs to the ketopantoate reductase family.</text>
</comment>
<keyword evidence="8 11" id="KW-0560">Oxidoreductase</keyword>
<dbReference type="PANTHER" id="PTHR43765">
    <property type="entry name" value="2-DEHYDROPANTOATE 2-REDUCTASE-RELATED"/>
    <property type="match status" value="1"/>
</dbReference>
<comment type="caution">
    <text evidence="14">The sequence shown here is derived from an EMBL/GenBank/DDBJ whole genome shotgun (WGS) entry which is preliminary data.</text>
</comment>
<evidence type="ECO:0000256" key="3">
    <source>
        <dbReference type="ARBA" id="ARBA00007870"/>
    </source>
</evidence>
<evidence type="ECO:0000259" key="12">
    <source>
        <dbReference type="Pfam" id="PF02558"/>
    </source>
</evidence>
<comment type="function">
    <text evidence="1 11">Catalyzes the NADPH-dependent reduction of ketopantoate into pantoic acid.</text>
</comment>
<dbReference type="RefSeq" id="WP_088075811.1">
    <property type="nucleotide sequence ID" value="NZ_JAHQCR010000017.1"/>
</dbReference>
<dbReference type="NCBIfam" id="TIGR00745">
    <property type="entry name" value="apbA_panE"/>
    <property type="match status" value="1"/>
</dbReference>
<dbReference type="PANTHER" id="PTHR43765:SF2">
    <property type="entry name" value="2-DEHYDROPANTOATE 2-REDUCTASE"/>
    <property type="match status" value="1"/>
</dbReference>
<dbReference type="InterPro" id="IPR013328">
    <property type="entry name" value="6PGD_dom2"/>
</dbReference>
<keyword evidence="15" id="KW-1185">Reference proteome</keyword>
<name>A0ABS6JPG4_9BACI</name>
<evidence type="ECO:0000256" key="11">
    <source>
        <dbReference type="RuleBase" id="RU362068"/>
    </source>
</evidence>
<dbReference type="InterPro" id="IPR050838">
    <property type="entry name" value="Ketopantoate_reductase"/>
</dbReference>
<proteinExistence type="inferred from homology"/>
<evidence type="ECO:0000256" key="9">
    <source>
        <dbReference type="ARBA" id="ARBA00032024"/>
    </source>
</evidence>
<dbReference type="InterPro" id="IPR013752">
    <property type="entry name" value="KPA_reductase"/>
</dbReference>
<evidence type="ECO:0000256" key="7">
    <source>
        <dbReference type="ARBA" id="ARBA00022857"/>
    </source>
</evidence>
<keyword evidence="7 11" id="KW-0521">NADP</keyword>
<evidence type="ECO:0000256" key="2">
    <source>
        <dbReference type="ARBA" id="ARBA00004994"/>
    </source>
</evidence>
<sequence>MKITIIGGGAVGLLTSGYLTELGHEVDLITKTEEQASLIHKHGVTIKRKGIERSYKVRVTSFQNNLSPNADLYIITLKQWHLHDFFLQWNGTKQPILMLQNGMGHMETAMEYLTESSLYAGSVTHGALKIDEVTVEHTGIGDIVIGPWLNNCPPLVDLIDEVHTHFPIHYTNDIQYILKRKLLINLVVNPLTCIYQVKNGELLNNPYFYKNVRGLFEEGIQVLGLDDLEWEVVKKVISQTSENKSSMFRDMEKGLPTEVEAITGYVLKVAEHKGISLPLTSFVHKSILGLERGKCHE</sequence>
<feature type="domain" description="Ketopantoate reductase C-terminal" evidence="13">
    <location>
        <begin position="173"/>
        <end position="286"/>
    </location>
</feature>
<evidence type="ECO:0000259" key="13">
    <source>
        <dbReference type="Pfam" id="PF08546"/>
    </source>
</evidence>
<dbReference type="SUPFAM" id="SSF48179">
    <property type="entry name" value="6-phosphogluconate dehydrogenase C-terminal domain-like"/>
    <property type="match status" value="1"/>
</dbReference>